<dbReference type="Proteomes" id="UP000236291">
    <property type="component" value="Unassembled WGS sequence"/>
</dbReference>
<evidence type="ECO:0000313" key="1">
    <source>
        <dbReference type="EMBL" id="PNX62006.1"/>
    </source>
</evidence>
<accession>A0A2K3K6W8</accession>
<reference evidence="1 2" key="1">
    <citation type="journal article" date="2014" name="Am. J. Bot.">
        <title>Genome assembly and annotation for red clover (Trifolium pratense; Fabaceae).</title>
        <authorList>
            <person name="Istvanek J."/>
            <person name="Jaros M."/>
            <person name="Krenek A."/>
            <person name="Repkova J."/>
        </authorList>
    </citation>
    <scope>NUCLEOTIDE SEQUENCE [LARGE SCALE GENOMIC DNA]</scope>
    <source>
        <strain evidence="2">cv. Tatra</strain>
        <tissue evidence="1">Young leaves</tissue>
    </source>
</reference>
<proteinExistence type="predicted"/>
<sequence length="32" mass="3656">VVEVKSLDRNRFEGNMGFVVERGFNIQCFAPP</sequence>
<organism evidence="1 2">
    <name type="scientific">Trifolium pratense</name>
    <name type="common">Red clover</name>
    <dbReference type="NCBI Taxonomy" id="57577"/>
    <lineage>
        <taxon>Eukaryota</taxon>
        <taxon>Viridiplantae</taxon>
        <taxon>Streptophyta</taxon>
        <taxon>Embryophyta</taxon>
        <taxon>Tracheophyta</taxon>
        <taxon>Spermatophyta</taxon>
        <taxon>Magnoliopsida</taxon>
        <taxon>eudicotyledons</taxon>
        <taxon>Gunneridae</taxon>
        <taxon>Pentapetalae</taxon>
        <taxon>rosids</taxon>
        <taxon>fabids</taxon>
        <taxon>Fabales</taxon>
        <taxon>Fabaceae</taxon>
        <taxon>Papilionoideae</taxon>
        <taxon>50 kb inversion clade</taxon>
        <taxon>NPAAA clade</taxon>
        <taxon>Hologalegina</taxon>
        <taxon>IRL clade</taxon>
        <taxon>Trifolieae</taxon>
        <taxon>Trifolium</taxon>
    </lineage>
</organism>
<feature type="non-terminal residue" evidence="1">
    <location>
        <position position="1"/>
    </location>
</feature>
<name>A0A2K3K6W8_TRIPR</name>
<comment type="caution">
    <text evidence="1">The sequence shown here is derived from an EMBL/GenBank/DDBJ whole genome shotgun (WGS) entry which is preliminary data.</text>
</comment>
<reference evidence="1 2" key="2">
    <citation type="journal article" date="2017" name="Front. Plant Sci.">
        <title>Gene Classification and Mining of Molecular Markers Useful in Red Clover (Trifolium pratense) Breeding.</title>
        <authorList>
            <person name="Istvanek J."/>
            <person name="Dluhosova J."/>
            <person name="Dluhos P."/>
            <person name="Patkova L."/>
            <person name="Nedelnik J."/>
            <person name="Repkova J."/>
        </authorList>
    </citation>
    <scope>NUCLEOTIDE SEQUENCE [LARGE SCALE GENOMIC DNA]</scope>
    <source>
        <strain evidence="2">cv. Tatra</strain>
        <tissue evidence="1">Young leaves</tissue>
    </source>
</reference>
<evidence type="ECO:0000313" key="2">
    <source>
        <dbReference type="Proteomes" id="UP000236291"/>
    </source>
</evidence>
<dbReference type="AlphaFoldDB" id="A0A2K3K6W8"/>
<protein>
    <submittedName>
        <fullName evidence="1">Uncharacterized protein</fullName>
    </submittedName>
</protein>
<dbReference type="EMBL" id="ASHM01145036">
    <property type="protein sequence ID" value="PNX62006.1"/>
    <property type="molecule type" value="Genomic_DNA"/>
</dbReference>
<gene>
    <name evidence="1" type="ORF">L195_g060940</name>
</gene>